<dbReference type="SUPFAM" id="SSF50998">
    <property type="entry name" value="Quinoprotein alcohol dehydrogenase-like"/>
    <property type="match status" value="1"/>
</dbReference>
<evidence type="ECO:0000256" key="3">
    <source>
        <dbReference type="SAM" id="MobiDB-lite"/>
    </source>
</evidence>
<gene>
    <name evidence="5" type="ORF">RND71_029579</name>
</gene>
<evidence type="ECO:0000313" key="5">
    <source>
        <dbReference type="EMBL" id="KAK4350266.1"/>
    </source>
</evidence>
<sequence>MFTGVAGNLPETAGSGEKLKSLVTSFNTDGEYLAVLSPDGTVRNIFGLERFGTLVVEAYLASGDQRILETVFLTLLAVLLERRKEQYLLVALGSNDGSVLAVDISAELVRWRKDGALPSGATGLFFAGEGRRIHAVAANGLVFEMNSETGEVIKEFKVSKKPISSVAHSTDEKIIAAASDKLRFLSSDSGKELLKFSPDSAAAQRIWLSDDARFSVTAGFGEKKFQVWKLDFGEKAADYGHVVSMKHPPIMVECRNNCKGEDNMVLLAISEKGVCYVWNFESVTDEIAKPVKITVKASKGETDERAGRAKKNLVPVIAARLHALDRDANLRALIAYGSFDSPEFTSVDISSPGEDIVIAAGDQTGKAVAAVQEKGYVKKGGVNSGLCFLVFLWENQDSFTGKMQVEGANLVQRSKVTNKRPASDLDVTGEVPITDNGNGEPIDGVQIDDLNEPTMGEKLAMLHLADNNEDKANKNLVSAPQTKPPSADSVHVLLKQALHADDRTLLIDCLYRQDEKVIANSVSLLNPSDVLKLLQSLLSIIQSRGAILACALPWLRSLLLQHASGIMSQESSLLALNSLYQLIDARLSTLHQALQLSSSLELLYAGTIDDGDDDDDGAIQPVIYEDDDSDEEGSEVTMETESIPDVEEPEAFSDISDQEGSDGMSEF</sequence>
<dbReference type="InterPro" id="IPR015943">
    <property type="entry name" value="WD40/YVTN_repeat-like_dom_sf"/>
</dbReference>
<dbReference type="Gene3D" id="2.130.10.10">
    <property type="entry name" value="YVTN repeat-like/Quinoprotein amine dehydrogenase"/>
    <property type="match status" value="1"/>
</dbReference>
<dbReference type="InterPro" id="IPR011047">
    <property type="entry name" value="Quinoprotein_ADH-like_sf"/>
</dbReference>
<organism evidence="5 6">
    <name type="scientific">Anisodus tanguticus</name>
    <dbReference type="NCBI Taxonomy" id="243964"/>
    <lineage>
        <taxon>Eukaryota</taxon>
        <taxon>Viridiplantae</taxon>
        <taxon>Streptophyta</taxon>
        <taxon>Embryophyta</taxon>
        <taxon>Tracheophyta</taxon>
        <taxon>Spermatophyta</taxon>
        <taxon>Magnoliopsida</taxon>
        <taxon>eudicotyledons</taxon>
        <taxon>Gunneridae</taxon>
        <taxon>Pentapetalae</taxon>
        <taxon>asterids</taxon>
        <taxon>lamiids</taxon>
        <taxon>Solanales</taxon>
        <taxon>Solanaceae</taxon>
        <taxon>Solanoideae</taxon>
        <taxon>Hyoscyameae</taxon>
        <taxon>Anisodus</taxon>
    </lineage>
</organism>
<protein>
    <recommendedName>
        <fullName evidence="4">Small-subunit processome Utp12 domain-containing protein</fullName>
    </recommendedName>
</protein>
<keyword evidence="6" id="KW-1185">Reference proteome</keyword>
<feature type="region of interest" description="Disordered" evidence="3">
    <location>
        <begin position="612"/>
        <end position="667"/>
    </location>
</feature>
<comment type="caution">
    <text evidence="5">The sequence shown here is derived from an EMBL/GenBank/DDBJ whole genome shotgun (WGS) entry which is preliminary data.</text>
</comment>
<name>A0AAE1REB1_9SOLA</name>
<dbReference type="PANTHER" id="PTHR45290:SF3">
    <property type="entry name" value="OS01G0649000 PROTEIN"/>
    <property type="match status" value="1"/>
</dbReference>
<comment type="subcellular location">
    <subcellularLocation>
        <location evidence="1">Nucleus</location>
        <location evidence="1">Nucleolus</location>
    </subcellularLocation>
</comment>
<reference evidence="5" key="1">
    <citation type="submission" date="2023-12" db="EMBL/GenBank/DDBJ databases">
        <title>Genome assembly of Anisodus tanguticus.</title>
        <authorList>
            <person name="Wang Y.-J."/>
        </authorList>
    </citation>
    <scope>NUCLEOTIDE SEQUENCE</scope>
    <source>
        <strain evidence="5">KB-2021</strain>
        <tissue evidence="5">Leaf</tissue>
    </source>
</reference>
<dbReference type="EMBL" id="JAVYJV010000016">
    <property type="protein sequence ID" value="KAK4350266.1"/>
    <property type="molecule type" value="Genomic_DNA"/>
</dbReference>
<dbReference type="AlphaFoldDB" id="A0AAE1REB1"/>
<evidence type="ECO:0000256" key="1">
    <source>
        <dbReference type="ARBA" id="ARBA00004604"/>
    </source>
</evidence>
<evidence type="ECO:0000256" key="2">
    <source>
        <dbReference type="ARBA" id="ARBA00023242"/>
    </source>
</evidence>
<dbReference type="InterPro" id="IPR007148">
    <property type="entry name" value="SSU_processome_Utp12"/>
</dbReference>
<dbReference type="PANTHER" id="PTHR45290">
    <property type="entry name" value="OS03G0300300 PROTEIN"/>
    <property type="match status" value="1"/>
</dbReference>
<feature type="compositionally biased region" description="Acidic residues" evidence="3">
    <location>
        <begin position="624"/>
        <end position="634"/>
    </location>
</feature>
<dbReference type="GO" id="GO:0005730">
    <property type="term" value="C:nucleolus"/>
    <property type="evidence" value="ECO:0007669"/>
    <property type="project" value="UniProtKB-SubCell"/>
</dbReference>
<keyword evidence="2" id="KW-0539">Nucleus</keyword>
<proteinExistence type="predicted"/>
<accession>A0AAE1REB1</accession>
<evidence type="ECO:0000259" key="4">
    <source>
        <dbReference type="Pfam" id="PF04003"/>
    </source>
</evidence>
<dbReference type="Pfam" id="PF04003">
    <property type="entry name" value="Utp12"/>
    <property type="match status" value="1"/>
</dbReference>
<feature type="compositionally biased region" description="Acidic residues" evidence="3">
    <location>
        <begin position="642"/>
        <end position="660"/>
    </location>
</feature>
<feature type="region of interest" description="Disordered" evidence="3">
    <location>
        <begin position="421"/>
        <end position="442"/>
    </location>
</feature>
<evidence type="ECO:0000313" key="6">
    <source>
        <dbReference type="Proteomes" id="UP001291623"/>
    </source>
</evidence>
<dbReference type="Proteomes" id="UP001291623">
    <property type="component" value="Unassembled WGS sequence"/>
</dbReference>
<feature type="domain" description="Small-subunit processome Utp12" evidence="4">
    <location>
        <begin position="502"/>
        <end position="603"/>
    </location>
</feature>